<dbReference type="InterPro" id="IPR015943">
    <property type="entry name" value="WD40/YVTN_repeat-like_dom_sf"/>
</dbReference>
<proteinExistence type="predicted"/>
<dbReference type="SUPFAM" id="SSF50494">
    <property type="entry name" value="Trypsin-like serine proteases"/>
    <property type="match status" value="1"/>
</dbReference>
<dbReference type="PROSITE" id="PS00678">
    <property type="entry name" value="WD_REPEATS_1"/>
    <property type="match status" value="2"/>
</dbReference>
<dbReference type="InterPro" id="IPR001680">
    <property type="entry name" value="WD40_rpt"/>
</dbReference>
<dbReference type="SUPFAM" id="SSF52540">
    <property type="entry name" value="P-loop containing nucleoside triphosphate hydrolases"/>
    <property type="match status" value="1"/>
</dbReference>
<organism evidence="5 6">
    <name type="scientific">Paractinoplanes tereljensis</name>
    <dbReference type="NCBI Taxonomy" id="571912"/>
    <lineage>
        <taxon>Bacteria</taxon>
        <taxon>Bacillati</taxon>
        <taxon>Actinomycetota</taxon>
        <taxon>Actinomycetes</taxon>
        <taxon>Micromonosporales</taxon>
        <taxon>Micromonosporaceae</taxon>
        <taxon>Paractinoplanes</taxon>
    </lineage>
</organism>
<dbReference type="RefSeq" id="WP_203797261.1">
    <property type="nucleotide sequence ID" value="NZ_BOMY01000001.1"/>
</dbReference>
<evidence type="ECO:0000256" key="3">
    <source>
        <dbReference type="PROSITE-ProRule" id="PRU00221"/>
    </source>
</evidence>
<feature type="repeat" description="WD" evidence="3">
    <location>
        <begin position="891"/>
        <end position="932"/>
    </location>
</feature>
<gene>
    <name evidence="5" type="ORF">Ate02nite_00800</name>
</gene>
<name>A0A919NF07_9ACTN</name>
<dbReference type="AlphaFoldDB" id="A0A919NF07"/>
<evidence type="ECO:0000313" key="5">
    <source>
        <dbReference type="EMBL" id="GIF17350.1"/>
    </source>
</evidence>
<dbReference type="CDD" id="cd00882">
    <property type="entry name" value="Ras_like_GTPase"/>
    <property type="match status" value="1"/>
</dbReference>
<dbReference type="PROSITE" id="PS50082">
    <property type="entry name" value="WD_REPEATS_2"/>
    <property type="match status" value="4"/>
</dbReference>
<dbReference type="PROSITE" id="PS50837">
    <property type="entry name" value="NACHT"/>
    <property type="match status" value="1"/>
</dbReference>
<keyword evidence="2" id="KW-0677">Repeat</keyword>
<evidence type="ECO:0000313" key="6">
    <source>
        <dbReference type="Proteomes" id="UP000623608"/>
    </source>
</evidence>
<dbReference type="PANTHER" id="PTHR19879:SF9">
    <property type="entry name" value="TRANSCRIPTION INITIATION FACTOR TFIID SUBUNIT 5"/>
    <property type="match status" value="1"/>
</dbReference>
<dbReference type="Gene3D" id="2.40.10.10">
    <property type="entry name" value="Trypsin-like serine proteases"/>
    <property type="match status" value="2"/>
</dbReference>
<dbReference type="InterPro" id="IPR009003">
    <property type="entry name" value="Peptidase_S1_PA"/>
</dbReference>
<dbReference type="InterPro" id="IPR036322">
    <property type="entry name" value="WD40_repeat_dom_sf"/>
</dbReference>
<comment type="caution">
    <text evidence="5">The sequence shown here is derived from an EMBL/GenBank/DDBJ whole genome shotgun (WGS) entry which is preliminary data.</text>
</comment>
<dbReference type="CDD" id="cd00200">
    <property type="entry name" value="WD40"/>
    <property type="match status" value="1"/>
</dbReference>
<accession>A0A919NF07</accession>
<dbReference type="InterPro" id="IPR043504">
    <property type="entry name" value="Peptidase_S1_PA_chymotrypsin"/>
</dbReference>
<dbReference type="Proteomes" id="UP000623608">
    <property type="component" value="Unassembled WGS sequence"/>
</dbReference>
<dbReference type="Gene3D" id="2.130.10.10">
    <property type="entry name" value="YVTN repeat-like/Quinoprotein amine dehydrogenase"/>
    <property type="match status" value="2"/>
</dbReference>
<dbReference type="Pfam" id="PF00400">
    <property type="entry name" value="WD40"/>
    <property type="match status" value="4"/>
</dbReference>
<feature type="repeat" description="WD" evidence="3">
    <location>
        <begin position="975"/>
        <end position="1016"/>
    </location>
</feature>
<dbReference type="SMART" id="SM00320">
    <property type="entry name" value="WD40"/>
    <property type="match status" value="6"/>
</dbReference>
<keyword evidence="6" id="KW-1185">Reference proteome</keyword>
<feature type="repeat" description="WD" evidence="3">
    <location>
        <begin position="808"/>
        <end position="841"/>
    </location>
</feature>
<protein>
    <recommendedName>
        <fullName evidence="4">NACHT domain-containing protein</fullName>
    </recommendedName>
</protein>
<dbReference type="InterPro" id="IPR027417">
    <property type="entry name" value="P-loop_NTPase"/>
</dbReference>
<dbReference type="PROSITE" id="PS50294">
    <property type="entry name" value="WD_REPEATS_REGION"/>
    <property type="match status" value="3"/>
</dbReference>
<dbReference type="Pfam" id="PF13365">
    <property type="entry name" value="Trypsin_2"/>
    <property type="match status" value="1"/>
</dbReference>
<dbReference type="SUPFAM" id="SSF50978">
    <property type="entry name" value="WD40 repeat-like"/>
    <property type="match status" value="1"/>
</dbReference>
<dbReference type="PANTHER" id="PTHR19879">
    <property type="entry name" value="TRANSCRIPTION INITIATION FACTOR TFIID"/>
    <property type="match status" value="1"/>
</dbReference>
<dbReference type="EMBL" id="BOMY01000001">
    <property type="protein sequence ID" value="GIF17350.1"/>
    <property type="molecule type" value="Genomic_DNA"/>
</dbReference>
<sequence>MNPSALKRSVIRVTNVDGETLGSGFAALTGGYFLTCWHVIEDVADLRIQIEGDNRRLPAAVRADLSDPAADIAVLHAPDAATVPVVRASRSWAANDGAWTYGFQYQAHVSSGYPVIGRISGDTVVDGQEFILIADVDVQRGISGAPLLDMDTGRVVGIVQARLSNKGVGLAVPISAAANRWVAFRQSLSRPEHQLRGRVADLFGAMGYRVTEQSGEAGITPSLVAELTVGPVLLRALVVVLDGEAQQPGDAQRAVHLVGSLLAQRRYDKGFVVTAAAHPAPVHAVADTHHVLLITVADLERTLIDFDHYLRAVVHDYENFGEFYHGDAHPVIDHFRWCDLYRYYIDLRCVDLLSGQSYPSSASTLTEFLGTPERHLLSILGDYGTGKTSLCLQLTYDLARECLRDPAATRIPLFIPLRNFDRQQGMRRLILDTLTDYGIQVTDYKAFELMSRAGRFVLLFDGFDEVADGLDRREVTQLFSQITTLVTGRAKIVLTCRTHYFRSEHQSLETLTTEAMTPLMREVRAHRGFGIVELQKLDEPQILELMSRRYAQDYRGRWGYISNVYNLADLARTPIMLTIMLNSFGDLLSLGSDTAVKSATLYDMYTKFWLERDDERSDITAQERLAFAQALAWRMYATDRLFIPYEELSAAVGEFFAESFPHDPQRLQKLDTNVRTCSFLARDRFGNFMFAHKSFMEFFVAKRLAGSVAEWPVIDLGQRVIPYEITDFVQQLASPHDIATIKAQALNRQNSDILRGMCMDILIGLGDTVREEPLVFAMVAAPDGRLVTANADGTATVLTPDLTIAATLTGHDDWIRQVVISPDGHLLATCGWDGRVLLWDLPGPTRRGEFRLPERVNSVCFDRHSRLLLCAGYDRAISVLHVDTMRPAFTLTGHAGAVNAVIASPTADVVVSAGLDKTLRVWSLEQAGRPTTVRQQEEPITRLAFAADGRSFAAGNWTGKVTVWEVPAVRPRWMSSEHTNMIGALAYSPDSELLASSSDDRTAKIWNAASGNLIATLPHIDFVTAVCFGPQSRHFYCGGYDSQVHRYDTNSWELRTTTVLGPFPTGR</sequence>
<keyword evidence="1 3" id="KW-0853">WD repeat</keyword>
<dbReference type="Pfam" id="PF05729">
    <property type="entry name" value="NACHT"/>
    <property type="match status" value="1"/>
</dbReference>
<dbReference type="InterPro" id="IPR007111">
    <property type="entry name" value="NACHT_NTPase"/>
</dbReference>
<feature type="domain" description="NACHT" evidence="4">
    <location>
        <begin position="375"/>
        <end position="498"/>
    </location>
</feature>
<dbReference type="InterPro" id="IPR019775">
    <property type="entry name" value="WD40_repeat_CS"/>
</dbReference>
<evidence type="ECO:0000259" key="4">
    <source>
        <dbReference type="PROSITE" id="PS50837"/>
    </source>
</evidence>
<dbReference type="Gene3D" id="3.40.50.300">
    <property type="entry name" value="P-loop containing nucleotide triphosphate hydrolases"/>
    <property type="match status" value="1"/>
</dbReference>
<evidence type="ECO:0000256" key="2">
    <source>
        <dbReference type="ARBA" id="ARBA00022737"/>
    </source>
</evidence>
<evidence type="ECO:0000256" key="1">
    <source>
        <dbReference type="ARBA" id="ARBA00022574"/>
    </source>
</evidence>
<reference evidence="5" key="1">
    <citation type="submission" date="2021-01" db="EMBL/GenBank/DDBJ databases">
        <title>Whole genome shotgun sequence of Actinoplanes tereljensis NBRC 105297.</title>
        <authorList>
            <person name="Komaki H."/>
            <person name="Tamura T."/>
        </authorList>
    </citation>
    <scope>NUCLEOTIDE SEQUENCE</scope>
    <source>
        <strain evidence="5">NBRC 105297</strain>
    </source>
</reference>
<feature type="repeat" description="WD" evidence="3">
    <location>
        <begin position="933"/>
        <end position="966"/>
    </location>
</feature>